<organism evidence="2 3">
    <name type="scientific">Rheinheimera pacifica</name>
    <dbReference type="NCBI Taxonomy" id="173990"/>
    <lineage>
        <taxon>Bacteria</taxon>
        <taxon>Pseudomonadati</taxon>
        <taxon>Pseudomonadota</taxon>
        <taxon>Gammaproteobacteria</taxon>
        <taxon>Chromatiales</taxon>
        <taxon>Chromatiaceae</taxon>
        <taxon>Rheinheimera</taxon>
    </lineage>
</organism>
<dbReference type="InterPro" id="IPR001466">
    <property type="entry name" value="Beta-lactam-related"/>
</dbReference>
<dbReference type="InterPro" id="IPR050789">
    <property type="entry name" value="Diverse_Enzym_Activities"/>
</dbReference>
<dbReference type="Proteomes" id="UP000199371">
    <property type="component" value="Unassembled WGS sequence"/>
</dbReference>
<dbReference type="SMART" id="SM00245">
    <property type="entry name" value="TSPc"/>
    <property type="match status" value="1"/>
</dbReference>
<dbReference type="SUPFAM" id="SSF56601">
    <property type="entry name" value="beta-lactamase/transpeptidase-like"/>
    <property type="match status" value="1"/>
</dbReference>
<evidence type="ECO:0000259" key="1">
    <source>
        <dbReference type="SMART" id="SM00245"/>
    </source>
</evidence>
<dbReference type="SUPFAM" id="SSF52096">
    <property type="entry name" value="ClpP/crotonase"/>
    <property type="match status" value="1"/>
</dbReference>
<reference evidence="3" key="1">
    <citation type="submission" date="2016-10" db="EMBL/GenBank/DDBJ databases">
        <authorList>
            <person name="Varghese N."/>
            <person name="Submissions S."/>
        </authorList>
    </citation>
    <scope>NUCLEOTIDE SEQUENCE [LARGE SCALE GENOMIC DNA]</scope>
    <source>
        <strain evidence="3">DSM 17616</strain>
    </source>
</reference>
<dbReference type="OrthoDB" id="9758793at2"/>
<dbReference type="Gene3D" id="3.90.226.10">
    <property type="entry name" value="2-enoyl-CoA Hydratase, Chain A, domain 1"/>
    <property type="match status" value="1"/>
</dbReference>
<dbReference type="EMBL" id="FNXF01000001">
    <property type="protein sequence ID" value="SEH59472.1"/>
    <property type="molecule type" value="Genomic_DNA"/>
</dbReference>
<evidence type="ECO:0000313" key="2">
    <source>
        <dbReference type="EMBL" id="SEH59472.1"/>
    </source>
</evidence>
<accession>A0A1H6JFH3</accession>
<name>A0A1H6JFH3_9GAMM</name>
<dbReference type="STRING" id="173990.SAMN05660691_00393"/>
<dbReference type="Gene3D" id="3.30.750.44">
    <property type="match status" value="1"/>
</dbReference>
<dbReference type="InterPro" id="IPR029045">
    <property type="entry name" value="ClpP/crotonase-like_dom_sf"/>
</dbReference>
<keyword evidence="3" id="KW-1185">Reference proteome</keyword>
<dbReference type="InterPro" id="IPR028204">
    <property type="entry name" value="Tricorn_C1"/>
</dbReference>
<dbReference type="GO" id="GO:0006508">
    <property type="term" value="P:proteolysis"/>
    <property type="evidence" value="ECO:0007669"/>
    <property type="project" value="InterPro"/>
</dbReference>
<dbReference type="Pfam" id="PF00144">
    <property type="entry name" value="Beta-lactamase"/>
    <property type="match status" value="1"/>
</dbReference>
<dbReference type="InterPro" id="IPR005151">
    <property type="entry name" value="Tail-specific_protease"/>
</dbReference>
<dbReference type="CDD" id="cd07563">
    <property type="entry name" value="Peptidase_S41_IRBP"/>
    <property type="match status" value="1"/>
</dbReference>
<dbReference type="AlphaFoldDB" id="A0A1H6JFH3"/>
<dbReference type="Pfam" id="PF14684">
    <property type="entry name" value="Tricorn_C1"/>
    <property type="match status" value="1"/>
</dbReference>
<evidence type="ECO:0000313" key="3">
    <source>
        <dbReference type="Proteomes" id="UP000199371"/>
    </source>
</evidence>
<protein>
    <submittedName>
        <fullName evidence="2">CubicO group peptidase, beta-lactamase class C family</fullName>
    </submittedName>
</protein>
<sequence length="829" mass="90151">MKTRMKLALLSTVLLITACGSDDKAKPAKLAGIYEQAGYGNIIVFSHHNYETYYALDKFCWRGEQGALTDLNMSAPNFSDKGNHLSFTMPGAQAFPVQLKRLNRLPDKCRNPVAPTQSPRQNFELFWHTINDLYAFLPERQIDWQQRYQQYAPLISEQLTDEVLFTIFAQMLAGFNDSHTTLSAEINGEQVDYSAAPANAIAAYAAAAEISTEELLSDMRTSALELMQLYAGKALTQADAEQPLWWAKSDNNVGYIMLGALGGYAADERDVAGDFNLATAAFAAMMADLAGTDAIIIDNRFNEGGYDDIGSELVRYFLTQPQAVLQKQAKNRLATTGLVSLKLSPAATTYTKPVLLINSQQSVSAAETFSIMMKSLPQVTLLGEASNGALSDMLQIALPNGWLLTLSNEHYLDMQGNSYEVTGIPADIETAVFSLQDNALSRVQAYDTALSLVNKSFAMPFSFNDVEALIAEALQQKTLPGIALAALKNGEPVYSQGFGKASENQPATSDTAFFLASVSKVFNGTLAAIMAADGQISPDLPVSGNIGFELTPPAHFSQPILFKHLLSHTSGILDSEHVNCGYFQSDDGSSLYNALFTATACPEPAYQALEVFLPNYLQQSGNRYTQGNYQQDDNIQPGDNFAYSNVGAAAAALLMSARAGKAYTELFAEKLTDPLQLTQTRWDITGNSIANTATRYAKTDGEFIAYPAYGANSWPDGFLTASANDLAKFAMALLADNHPVITAKVQNIMFSPLHQQHLGQGIGYFWGLDHSYASHDGADPGVTTLLLLDRASRNALIVLINADDVENAELNSFIEQLQVTAWHAIWATN</sequence>
<dbReference type="GO" id="GO:0008236">
    <property type="term" value="F:serine-type peptidase activity"/>
    <property type="evidence" value="ECO:0007669"/>
    <property type="project" value="InterPro"/>
</dbReference>
<dbReference type="PROSITE" id="PS51257">
    <property type="entry name" value="PROKAR_LIPOPROTEIN"/>
    <property type="match status" value="1"/>
</dbReference>
<dbReference type="Pfam" id="PF03572">
    <property type="entry name" value="Peptidase_S41"/>
    <property type="match status" value="1"/>
</dbReference>
<gene>
    <name evidence="2" type="ORF">SAMN05660691_00393</name>
</gene>
<feature type="domain" description="Tail specific protease" evidence="1">
    <location>
        <begin position="228"/>
        <end position="431"/>
    </location>
</feature>
<proteinExistence type="predicted"/>
<dbReference type="Gene3D" id="3.40.710.10">
    <property type="entry name" value="DD-peptidase/beta-lactamase superfamily"/>
    <property type="match status" value="1"/>
</dbReference>
<dbReference type="InterPro" id="IPR012338">
    <property type="entry name" value="Beta-lactam/transpept-like"/>
</dbReference>
<dbReference type="PANTHER" id="PTHR43283">
    <property type="entry name" value="BETA-LACTAMASE-RELATED"/>
    <property type="match status" value="1"/>
</dbReference>